<keyword evidence="8" id="KW-0472">Membrane</keyword>
<evidence type="ECO:0000256" key="2">
    <source>
        <dbReference type="ARBA" id="ARBA00012438"/>
    </source>
</evidence>
<reference evidence="10 11" key="1">
    <citation type="submission" date="2021-03" db="EMBL/GenBank/DDBJ databases">
        <authorList>
            <person name="So Y."/>
        </authorList>
    </citation>
    <scope>NUCLEOTIDE SEQUENCE [LARGE SCALE GENOMIC DNA]</scope>
    <source>
        <strain evidence="10 11">SSH11</strain>
    </source>
</reference>
<keyword evidence="4" id="KW-0808">Transferase</keyword>
<dbReference type="InterPro" id="IPR003594">
    <property type="entry name" value="HATPase_dom"/>
</dbReference>
<evidence type="ECO:0000256" key="3">
    <source>
        <dbReference type="ARBA" id="ARBA00022553"/>
    </source>
</evidence>
<dbReference type="PROSITE" id="PS50109">
    <property type="entry name" value="HIS_KIN"/>
    <property type="match status" value="1"/>
</dbReference>
<evidence type="ECO:0000313" key="11">
    <source>
        <dbReference type="Proteomes" id="UP000681594"/>
    </source>
</evidence>
<feature type="transmembrane region" description="Helical" evidence="8">
    <location>
        <begin position="187"/>
        <end position="206"/>
    </location>
</feature>
<keyword evidence="3" id="KW-0597">Phosphoprotein</keyword>
<dbReference type="SUPFAM" id="SSF55874">
    <property type="entry name" value="ATPase domain of HSP90 chaperone/DNA topoisomerase II/histidine kinase"/>
    <property type="match status" value="1"/>
</dbReference>
<dbReference type="Pfam" id="PF00512">
    <property type="entry name" value="HisKA"/>
    <property type="match status" value="1"/>
</dbReference>
<dbReference type="SMART" id="SM00388">
    <property type="entry name" value="HisKA"/>
    <property type="match status" value="1"/>
</dbReference>
<name>A0ABS4AJA7_9PROT</name>
<evidence type="ECO:0000259" key="9">
    <source>
        <dbReference type="PROSITE" id="PS50109"/>
    </source>
</evidence>
<dbReference type="InterPro" id="IPR003661">
    <property type="entry name" value="HisK_dim/P_dom"/>
</dbReference>
<dbReference type="PRINTS" id="PR00344">
    <property type="entry name" value="BCTRLSENSOR"/>
</dbReference>
<sequence length="467" mass="50484">MMAVAAADLPRKRRLLATLGAGAVIAAFFVSLVLTCIHLLRLERQLTPHPGESVVWLASQAQYEAMRTLDMVVRRVAGDPEADEAAVQLRYDVLLSRMAVLREGRPLLRVQQTGLEETMEQQLAAVAGLEPAMLSLQPEERAAEAMIRAALHAAAGFLRELANRVLLEDQQNANTLRQARGQAVAEILFYVVGVLASGMLLMLVLVRQRKAQIRAEASLEREREVSRLHRAFVSMVSHQFRTPLAIIDSSAQRMIRRGTAMPPEEVFSRAGKIREATRRLTRLMESTLNAARLEAGEINMAPRETDLAALVREVCGHQQEIAPAALLEQRLDGLPARLRCDPTLVEQAVANLVSNAVKYSPPGSPVVLRGLTGPGGSAVLEVVDQGVGIPADELPRIFDRFFRARTAEGVTGTGIGLAFVRHVARLHGGEVTVTSEEGKGSTFVLRLPPAPPPAGGAQAGAKEAALA</sequence>
<dbReference type="InterPro" id="IPR050736">
    <property type="entry name" value="Sensor_HK_Regulatory"/>
</dbReference>
<dbReference type="InterPro" id="IPR004358">
    <property type="entry name" value="Sig_transdc_His_kin-like_C"/>
</dbReference>
<dbReference type="Gene3D" id="1.10.287.130">
    <property type="match status" value="1"/>
</dbReference>
<dbReference type="CDD" id="cd00082">
    <property type="entry name" value="HisKA"/>
    <property type="match status" value="1"/>
</dbReference>
<dbReference type="Pfam" id="PF02518">
    <property type="entry name" value="HATPase_c"/>
    <property type="match status" value="1"/>
</dbReference>
<evidence type="ECO:0000256" key="5">
    <source>
        <dbReference type="ARBA" id="ARBA00022777"/>
    </source>
</evidence>
<dbReference type="Proteomes" id="UP000681594">
    <property type="component" value="Unassembled WGS sequence"/>
</dbReference>
<accession>A0ABS4AJA7</accession>
<keyword evidence="5 10" id="KW-0418">Kinase</keyword>
<dbReference type="Gene3D" id="3.30.565.10">
    <property type="entry name" value="Histidine kinase-like ATPase, C-terminal domain"/>
    <property type="match status" value="1"/>
</dbReference>
<evidence type="ECO:0000256" key="1">
    <source>
        <dbReference type="ARBA" id="ARBA00000085"/>
    </source>
</evidence>
<feature type="domain" description="Histidine kinase" evidence="9">
    <location>
        <begin position="235"/>
        <end position="451"/>
    </location>
</feature>
<dbReference type="PANTHER" id="PTHR43711:SF1">
    <property type="entry name" value="HISTIDINE KINASE 1"/>
    <property type="match status" value="1"/>
</dbReference>
<dbReference type="EMBL" id="JAGIZB010000026">
    <property type="protein sequence ID" value="MBP0447119.1"/>
    <property type="molecule type" value="Genomic_DNA"/>
</dbReference>
<keyword evidence="11" id="KW-1185">Reference proteome</keyword>
<dbReference type="SMART" id="SM00387">
    <property type="entry name" value="HATPase_c"/>
    <property type="match status" value="1"/>
</dbReference>
<organism evidence="10 11">
    <name type="scientific">Pararoseomonas baculiformis</name>
    <dbReference type="NCBI Taxonomy" id="2820812"/>
    <lineage>
        <taxon>Bacteria</taxon>
        <taxon>Pseudomonadati</taxon>
        <taxon>Pseudomonadota</taxon>
        <taxon>Alphaproteobacteria</taxon>
        <taxon>Acetobacterales</taxon>
        <taxon>Acetobacteraceae</taxon>
        <taxon>Pararoseomonas</taxon>
    </lineage>
</organism>
<evidence type="ECO:0000256" key="4">
    <source>
        <dbReference type="ARBA" id="ARBA00022679"/>
    </source>
</evidence>
<keyword evidence="8" id="KW-1133">Transmembrane helix</keyword>
<proteinExistence type="predicted"/>
<dbReference type="SUPFAM" id="SSF47384">
    <property type="entry name" value="Homodimeric domain of signal transducing histidine kinase"/>
    <property type="match status" value="1"/>
</dbReference>
<dbReference type="InterPro" id="IPR036097">
    <property type="entry name" value="HisK_dim/P_sf"/>
</dbReference>
<dbReference type="PANTHER" id="PTHR43711">
    <property type="entry name" value="TWO-COMPONENT HISTIDINE KINASE"/>
    <property type="match status" value="1"/>
</dbReference>
<evidence type="ECO:0000256" key="6">
    <source>
        <dbReference type="ARBA" id="ARBA00023012"/>
    </source>
</evidence>
<feature type="compositionally biased region" description="Low complexity" evidence="7">
    <location>
        <begin position="455"/>
        <end position="467"/>
    </location>
</feature>
<comment type="caution">
    <text evidence="10">The sequence shown here is derived from an EMBL/GenBank/DDBJ whole genome shotgun (WGS) entry which is preliminary data.</text>
</comment>
<dbReference type="InterPro" id="IPR036890">
    <property type="entry name" value="HATPase_C_sf"/>
</dbReference>
<protein>
    <recommendedName>
        <fullName evidence="2">histidine kinase</fullName>
        <ecNumber evidence="2">2.7.13.3</ecNumber>
    </recommendedName>
</protein>
<dbReference type="EC" id="2.7.13.3" evidence="2"/>
<gene>
    <name evidence="10" type="ORF">J8J14_20285</name>
</gene>
<keyword evidence="6" id="KW-0902">Two-component regulatory system</keyword>
<keyword evidence="8" id="KW-0812">Transmembrane</keyword>
<dbReference type="GO" id="GO:0016301">
    <property type="term" value="F:kinase activity"/>
    <property type="evidence" value="ECO:0007669"/>
    <property type="project" value="UniProtKB-KW"/>
</dbReference>
<evidence type="ECO:0000256" key="7">
    <source>
        <dbReference type="SAM" id="MobiDB-lite"/>
    </source>
</evidence>
<evidence type="ECO:0000256" key="8">
    <source>
        <dbReference type="SAM" id="Phobius"/>
    </source>
</evidence>
<evidence type="ECO:0000313" key="10">
    <source>
        <dbReference type="EMBL" id="MBP0447119.1"/>
    </source>
</evidence>
<dbReference type="InterPro" id="IPR005467">
    <property type="entry name" value="His_kinase_dom"/>
</dbReference>
<comment type="catalytic activity">
    <reaction evidence="1">
        <text>ATP + protein L-histidine = ADP + protein N-phospho-L-histidine.</text>
        <dbReference type="EC" id="2.7.13.3"/>
    </reaction>
</comment>
<feature type="region of interest" description="Disordered" evidence="7">
    <location>
        <begin position="448"/>
        <end position="467"/>
    </location>
</feature>
<dbReference type="CDD" id="cd00075">
    <property type="entry name" value="HATPase"/>
    <property type="match status" value="1"/>
</dbReference>